<dbReference type="EC" id="6.1.1.19" evidence="2"/>
<dbReference type="VEuPathDB" id="VectorBase:PPAI008790"/>
<evidence type="ECO:0000256" key="4">
    <source>
        <dbReference type="ARBA" id="ARBA00022741"/>
    </source>
</evidence>
<evidence type="ECO:0000256" key="6">
    <source>
        <dbReference type="ARBA" id="ARBA00022917"/>
    </source>
</evidence>
<dbReference type="PRINTS" id="PR01038">
    <property type="entry name" value="TRNASYNTHARG"/>
</dbReference>
<dbReference type="PROSITE" id="PS00178">
    <property type="entry name" value="AA_TRNA_LIGASE_I"/>
    <property type="match status" value="1"/>
</dbReference>
<dbReference type="InterPro" id="IPR035684">
    <property type="entry name" value="ArgRS_core"/>
</dbReference>
<dbReference type="Gene3D" id="3.40.50.620">
    <property type="entry name" value="HUPs"/>
    <property type="match status" value="1"/>
</dbReference>
<dbReference type="VEuPathDB" id="VectorBase:PPAPM1_006075"/>
<evidence type="ECO:0000256" key="2">
    <source>
        <dbReference type="ARBA" id="ARBA00012837"/>
    </source>
</evidence>
<comment type="catalytic activity">
    <reaction evidence="10">
        <text>tRNA(Arg) + L-arginine + ATP = L-arginyl-tRNA(Arg) + AMP + diphosphate</text>
        <dbReference type="Rhea" id="RHEA:20301"/>
        <dbReference type="Rhea" id="RHEA-COMP:9658"/>
        <dbReference type="Rhea" id="RHEA-COMP:9673"/>
        <dbReference type="ChEBI" id="CHEBI:30616"/>
        <dbReference type="ChEBI" id="CHEBI:32682"/>
        <dbReference type="ChEBI" id="CHEBI:33019"/>
        <dbReference type="ChEBI" id="CHEBI:78442"/>
        <dbReference type="ChEBI" id="CHEBI:78513"/>
        <dbReference type="ChEBI" id="CHEBI:456215"/>
        <dbReference type="EC" id="6.1.1.19"/>
    </reaction>
</comment>
<evidence type="ECO:0000259" key="13">
    <source>
        <dbReference type="SMART" id="SM00836"/>
    </source>
</evidence>
<keyword evidence="6 12" id="KW-0648">Protein biosynthesis</keyword>
<comment type="similarity">
    <text evidence="1 12">Belongs to the class-I aminoacyl-tRNA synthetase family.</text>
</comment>
<dbReference type="InterPro" id="IPR009080">
    <property type="entry name" value="tRNAsynth_Ia_anticodon-bd"/>
</dbReference>
<dbReference type="InterPro" id="IPR001278">
    <property type="entry name" value="Arg-tRNA-ligase"/>
</dbReference>
<evidence type="ECO:0000256" key="10">
    <source>
        <dbReference type="ARBA" id="ARBA00049339"/>
    </source>
</evidence>
<dbReference type="GO" id="GO:0005524">
    <property type="term" value="F:ATP binding"/>
    <property type="evidence" value="ECO:0007669"/>
    <property type="project" value="UniProtKB-KW"/>
</dbReference>
<keyword evidence="5 12" id="KW-0067">ATP-binding</keyword>
<evidence type="ECO:0000256" key="5">
    <source>
        <dbReference type="ARBA" id="ARBA00022840"/>
    </source>
</evidence>
<name>A0A1B0EZ12_PHLPP</name>
<dbReference type="InterPro" id="IPR014729">
    <property type="entry name" value="Rossmann-like_a/b/a_fold"/>
</dbReference>
<dbReference type="FunFam" id="1.10.730.10:FF:000006">
    <property type="entry name" value="Arginyl-tRNA synthetase 2, mitochondrial"/>
    <property type="match status" value="1"/>
</dbReference>
<evidence type="ECO:0000256" key="1">
    <source>
        <dbReference type="ARBA" id="ARBA00005594"/>
    </source>
</evidence>
<evidence type="ECO:0000256" key="7">
    <source>
        <dbReference type="ARBA" id="ARBA00023146"/>
    </source>
</evidence>
<keyword evidence="3 12" id="KW-0436">Ligase</keyword>
<evidence type="ECO:0000313" key="14">
    <source>
        <dbReference type="EnsemblMetazoa" id="PPAI008790-PA"/>
    </source>
</evidence>
<dbReference type="Proteomes" id="UP000092462">
    <property type="component" value="Unassembled WGS sequence"/>
</dbReference>
<dbReference type="GO" id="GO:0005739">
    <property type="term" value="C:mitochondrion"/>
    <property type="evidence" value="ECO:0007669"/>
    <property type="project" value="TreeGrafter"/>
</dbReference>
<dbReference type="Pfam" id="PF05746">
    <property type="entry name" value="DALR_1"/>
    <property type="match status" value="1"/>
</dbReference>
<sequence>MLDKIHRFSCITSFLKMEIYCFLSPQRRGIFNPSSRAFCSASGKILVEFSSPNIAKPFHVGHLRSTIIGNFIANLFEDSGQAVWRINYLGDWGTQFGLLKLGVEQLNLTEEDLKSDPIKQLFRAYVAANEKAKEDEGIASKAREIFSRMELEDGDDLSRWNLYREFTVAELKRVYSRLGVCFDAYEWESMYRRKNIEDILEDLRKKGILSKESDGKETVEVNGRKVAVVKSDGTTLYLARDIAAVLDRMQKHNFSHLFYIVDSGQSDHFRALFHIVQKLGITQVSHVKFGRIKGMSTRRGSVVFLEDILNEARDIMREKQVKSSTTKVNLSDLTDKTADILGISAVIVNDLKQRRQKDYNFDWKNALQVEGDTGIKLQYTHCRLVSLSEKAGIEPDLTLNPELLPHTKCQEIILELDKFPSILARSRESLEACILVTYLFTLCNTISRCLKTARVKQEPSLDLQRQRLLIFNTARKTLAHGMKILGLQPLDRM</sequence>
<keyword evidence="7 12" id="KW-0030">Aminoacyl-tRNA synthetase</keyword>
<feature type="domain" description="DALR anticodon binding" evidence="13">
    <location>
        <begin position="377"/>
        <end position="493"/>
    </location>
</feature>
<dbReference type="EMBL" id="AJVK01006458">
    <property type="status" value="NOT_ANNOTATED_CDS"/>
    <property type="molecule type" value="Genomic_DNA"/>
</dbReference>
<dbReference type="GO" id="GO:0006420">
    <property type="term" value="P:arginyl-tRNA aminoacylation"/>
    <property type="evidence" value="ECO:0007669"/>
    <property type="project" value="InterPro"/>
</dbReference>
<dbReference type="SUPFAM" id="SSF47323">
    <property type="entry name" value="Anticodon-binding domain of a subclass of class I aminoacyl-tRNA synthetases"/>
    <property type="match status" value="1"/>
</dbReference>
<dbReference type="PANTHER" id="PTHR11956">
    <property type="entry name" value="ARGINYL-TRNA SYNTHETASE"/>
    <property type="match status" value="1"/>
</dbReference>
<comment type="function">
    <text evidence="11">Catalyzes the attachment of arginine to tRNA(Arg) in a two-step reaction: arginine is first activated by ATP to form Arg-AMP and then transferred to the acceptor end of tRNA(Arg).</text>
</comment>
<dbReference type="Pfam" id="PF00750">
    <property type="entry name" value="tRNA-synt_1d"/>
    <property type="match status" value="1"/>
</dbReference>
<evidence type="ECO:0000256" key="11">
    <source>
        <dbReference type="ARBA" id="ARBA00049595"/>
    </source>
</evidence>
<dbReference type="FunFam" id="3.40.50.620:FF:000058">
    <property type="entry name" value="Mitochondrial arginyl-tRNA synthetase"/>
    <property type="match status" value="1"/>
</dbReference>
<proteinExistence type="inferred from homology"/>
<dbReference type="GO" id="GO:0004814">
    <property type="term" value="F:arginine-tRNA ligase activity"/>
    <property type="evidence" value="ECO:0007669"/>
    <property type="project" value="UniProtKB-EC"/>
</dbReference>
<evidence type="ECO:0000256" key="9">
    <source>
        <dbReference type="ARBA" id="ARBA00039495"/>
    </source>
</evidence>
<dbReference type="Gene3D" id="1.10.730.10">
    <property type="entry name" value="Isoleucyl-tRNA Synthetase, Domain 1"/>
    <property type="match status" value="1"/>
</dbReference>
<organism evidence="14 15">
    <name type="scientific">Phlebotomus papatasi</name>
    <name type="common">Sandfly</name>
    <dbReference type="NCBI Taxonomy" id="29031"/>
    <lineage>
        <taxon>Eukaryota</taxon>
        <taxon>Metazoa</taxon>
        <taxon>Ecdysozoa</taxon>
        <taxon>Arthropoda</taxon>
        <taxon>Hexapoda</taxon>
        <taxon>Insecta</taxon>
        <taxon>Pterygota</taxon>
        <taxon>Neoptera</taxon>
        <taxon>Endopterygota</taxon>
        <taxon>Diptera</taxon>
        <taxon>Nematocera</taxon>
        <taxon>Psychodoidea</taxon>
        <taxon>Psychodidae</taxon>
        <taxon>Phlebotomus</taxon>
        <taxon>Phlebotomus</taxon>
    </lineage>
</organism>
<keyword evidence="4 12" id="KW-0547">Nucleotide-binding</keyword>
<evidence type="ECO:0000313" key="15">
    <source>
        <dbReference type="Proteomes" id="UP000092462"/>
    </source>
</evidence>
<evidence type="ECO:0000256" key="12">
    <source>
        <dbReference type="RuleBase" id="RU363038"/>
    </source>
</evidence>
<accession>A0A1B0EZ12</accession>
<dbReference type="InterPro" id="IPR008909">
    <property type="entry name" value="DALR_anticod-bd"/>
</dbReference>
<protein>
    <recommendedName>
        <fullName evidence="9">Probable arginine--tRNA ligase, mitochondrial</fullName>
        <ecNumber evidence="2">6.1.1.19</ecNumber>
    </recommendedName>
    <alternativeName>
        <fullName evidence="8">Arginyl-tRNA synthetase</fullName>
    </alternativeName>
</protein>
<evidence type="ECO:0000256" key="8">
    <source>
        <dbReference type="ARBA" id="ARBA00033033"/>
    </source>
</evidence>
<dbReference type="EnsemblMetazoa" id="PPAI008790-RA">
    <property type="protein sequence ID" value="PPAI008790-PA"/>
    <property type="gene ID" value="PPAI008790"/>
</dbReference>
<dbReference type="AlphaFoldDB" id="A0A1B0EZ12"/>
<dbReference type="InterPro" id="IPR001412">
    <property type="entry name" value="aa-tRNA-synth_I_CS"/>
</dbReference>
<reference evidence="14" key="1">
    <citation type="submission" date="2022-08" db="UniProtKB">
        <authorList>
            <consortium name="EnsemblMetazoa"/>
        </authorList>
    </citation>
    <scope>IDENTIFICATION</scope>
    <source>
        <strain evidence="14">Israel</strain>
    </source>
</reference>
<dbReference type="NCBIfam" id="TIGR00456">
    <property type="entry name" value="argS"/>
    <property type="match status" value="1"/>
</dbReference>
<keyword evidence="15" id="KW-1185">Reference proteome</keyword>
<dbReference type="SMART" id="SM00836">
    <property type="entry name" value="DALR_1"/>
    <property type="match status" value="1"/>
</dbReference>
<dbReference type="PANTHER" id="PTHR11956:SF11">
    <property type="entry name" value="ARGININE--TRNA LIGASE, MITOCHONDRIAL-RELATED"/>
    <property type="match status" value="1"/>
</dbReference>
<evidence type="ECO:0000256" key="3">
    <source>
        <dbReference type="ARBA" id="ARBA00022598"/>
    </source>
</evidence>
<dbReference type="SUPFAM" id="SSF52374">
    <property type="entry name" value="Nucleotidylyl transferase"/>
    <property type="match status" value="1"/>
</dbReference>
<dbReference type="GO" id="GO:0032543">
    <property type="term" value="P:mitochondrial translation"/>
    <property type="evidence" value="ECO:0007669"/>
    <property type="project" value="TreeGrafter"/>
</dbReference>